<keyword evidence="13" id="KW-1185">Reference proteome</keyword>
<feature type="domain" description="Peptidase M4" evidence="9">
    <location>
        <begin position="61"/>
        <end position="168"/>
    </location>
</feature>
<protein>
    <recommendedName>
        <fullName evidence="8">Neutral metalloproteinase</fullName>
        <ecNumber evidence="8">3.4.24.-</ecNumber>
    </recommendedName>
</protein>
<evidence type="ECO:0000259" key="11">
    <source>
        <dbReference type="Pfam" id="PF16485"/>
    </source>
</evidence>
<comment type="subcellular location">
    <subcellularLocation>
        <location evidence="8">Secreted</location>
    </subcellularLocation>
</comment>
<comment type="cofactor">
    <cofactor evidence="8">
        <name>Zn(2+)</name>
        <dbReference type="ChEBI" id="CHEBI:29105"/>
    </cofactor>
</comment>
<dbReference type="InterPro" id="IPR052759">
    <property type="entry name" value="Metalloprotease_M4"/>
</dbReference>
<dbReference type="RefSeq" id="WP_026742300.1">
    <property type="nucleotide sequence ID" value="NZ_FNQS01000014.1"/>
</dbReference>
<accession>A0A1H4FP24</accession>
<dbReference type="InterPro" id="IPR027268">
    <property type="entry name" value="Peptidase_M4/M1_CTD_sf"/>
</dbReference>
<keyword evidence="6 8" id="KW-0482">Metalloprotease</keyword>
<feature type="active site" description="Proton donor" evidence="7">
    <location>
        <position position="262"/>
    </location>
</feature>
<proteinExistence type="inferred from homology"/>
<comment type="function">
    <text evidence="8">Extracellular zinc metalloprotease.</text>
</comment>
<evidence type="ECO:0000256" key="3">
    <source>
        <dbReference type="ARBA" id="ARBA00022723"/>
    </source>
</evidence>
<dbReference type="Pfam" id="PF16485">
    <property type="entry name" value="PLN_propep"/>
    <property type="match status" value="1"/>
</dbReference>
<dbReference type="Gene3D" id="1.10.390.10">
    <property type="entry name" value="Neutral Protease Domain 2"/>
    <property type="match status" value="1"/>
</dbReference>
<dbReference type="PANTHER" id="PTHR43579:SF1">
    <property type="entry name" value="NEUTRAL METALLOPROTEINASE"/>
    <property type="match status" value="1"/>
</dbReference>
<keyword evidence="8" id="KW-0964">Secreted</keyword>
<dbReference type="AlphaFoldDB" id="A0A1H4FP24"/>
<comment type="similarity">
    <text evidence="1 8">Belongs to the peptidase M4 family.</text>
</comment>
<evidence type="ECO:0000256" key="8">
    <source>
        <dbReference type="RuleBase" id="RU366073"/>
    </source>
</evidence>
<dbReference type="EMBL" id="FNQS01000014">
    <property type="protein sequence ID" value="SEA98891.1"/>
    <property type="molecule type" value="Genomic_DNA"/>
</dbReference>
<dbReference type="InterPro" id="IPR001570">
    <property type="entry name" value="Peptidase_M4_C_domain"/>
</dbReference>
<dbReference type="GO" id="GO:0005576">
    <property type="term" value="C:extracellular region"/>
    <property type="evidence" value="ECO:0007669"/>
    <property type="project" value="UniProtKB-SubCell"/>
</dbReference>
<dbReference type="GO" id="GO:0004222">
    <property type="term" value="F:metalloendopeptidase activity"/>
    <property type="evidence" value="ECO:0007669"/>
    <property type="project" value="UniProtKB-UniRule"/>
</dbReference>
<evidence type="ECO:0000256" key="2">
    <source>
        <dbReference type="ARBA" id="ARBA00022670"/>
    </source>
</evidence>
<dbReference type="CDD" id="cd09597">
    <property type="entry name" value="M4_TLP"/>
    <property type="match status" value="1"/>
</dbReference>
<dbReference type="GO" id="GO:0046872">
    <property type="term" value="F:metal ion binding"/>
    <property type="evidence" value="ECO:0007669"/>
    <property type="project" value="UniProtKB-UniRule"/>
</dbReference>
<dbReference type="InterPro" id="IPR013856">
    <property type="entry name" value="Peptidase_M4_domain"/>
</dbReference>
<dbReference type="GeneID" id="97766002"/>
<dbReference type="Proteomes" id="UP000187280">
    <property type="component" value="Unassembled WGS sequence"/>
</dbReference>
<gene>
    <name evidence="12" type="ORF">SAMN02982996_03161</name>
</gene>
<feature type="domain" description="Peptidase M4 C-terminal" evidence="10">
    <location>
        <begin position="171"/>
        <end position="338"/>
    </location>
</feature>
<dbReference type="Pfam" id="PF02868">
    <property type="entry name" value="Peptidase_M4_C"/>
    <property type="match status" value="1"/>
</dbReference>
<keyword evidence="2 8" id="KW-0645">Protease</keyword>
<organism evidence="12 13">
    <name type="scientific">Lonsdalea quercina</name>
    <dbReference type="NCBI Taxonomy" id="71657"/>
    <lineage>
        <taxon>Bacteria</taxon>
        <taxon>Pseudomonadati</taxon>
        <taxon>Pseudomonadota</taxon>
        <taxon>Gammaproteobacteria</taxon>
        <taxon>Enterobacterales</taxon>
        <taxon>Pectobacteriaceae</taxon>
        <taxon>Lonsdalea</taxon>
    </lineage>
</organism>
<sequence length="353" mass="39048">MKAIHSIVPPYILHRIVSNGSDEERRLAQQTLMHVQSLMVSAQTPLPEHDALPGGQVHRHIHDAQNQQTLPGTLVREEGQAATGDIATDEAYEYLGATYDFFWQIFGRNSLDNAGLPLLGSVHYGQNYQNAFWNGQQMVFGDGDGKIFNRFTTAIDIIAHELAHGVTESEANLLYTRQSGALNESLSDVFGAMVKQFYFKQTAQEADWIVGAGLLTEEIDGKGLRSLARPGTAYDDPLLGTDPQPAHMRDYINTREDNGGVHLNSGIPSRAFYLAATDLGGYAWEKAGVIWYDVLCDKSLPQNADFTLFAQYTVNHAEQRFGMAVANTVLHAWHRVGVDTGLPNEYERTAPLD</sequence>
<evidence type="ECO:0000259" key="10">
    <source>
        <dbReference type="Pfam" id="PF02868"/>
    </source>
</evidence>
<evidence type="ECO:0000256" key="4">
    <source>
        <dbReference type="ARBA" id="ARBA00022801"/>
    </source>
</evidence>
<dbReference type="InterPro" id="IPR032475">
    <property type="entry name" value="Protealysin_N_PP"/>
</dbReference>
<name>A0A1H4FP24_9GAMM</name>
<feature type="domain" description="Protealysin N-terminal propeptide" evidence="11">
    <location>
        <begin position="5"/>
        <end position="44"/>
    </location>
</feature>
<evidence type="ECO:0000256" key="5">
    <source>
        <dbReference type="ARBA" id="ARBA00022833"/>
    </source>
</evidence>
<evidence type="ECO:0000256" key="1">
    <source>
        <dbReference type="ARBA" id="ARBA00009388"/>
    </source>
</evidence>
<dbReference type="Pfam" id="PF01447">
    <property type="entry name" value="Peptidase_M4"/>
    <property type="match status" value="1"/>
</dbReference>
<dbReference type="InterPro" id="IPR023612">
    <property type="entry name" value="Peptidase_M4"/>
</dbReference>
<dbReference type="PANTHER" id="PTHR43579">
    <property type="match status" value="1"/>
</dbReference>
<keyword evidence="3" id="KW-0479">Metal-binding</keyword>
<reference evidence="12 13" key="1">
    <citation type="submission" date="2016-10" db="EMBL/GenBank/DDBJ databases">
        <authorList>
            <person name="de Groot N.N."/>
        </authorList>
    </citation>
    <scope>NUCLEOTIDE SEQUENCE [LARGE SCALE GENOMIC DNA]</scope>
    <source>
        <strain evidence="12 13">ATCC 29281</strain>
    </source>
</reference>
<evidence type="ECO:0000313" key="13">
    <source>
        <dbReference type="Proteomes" id="UP000187280"/>
    </source>
</evidence>
<dbReference type="EC" id="3.4.24.-" evidence="8"/>
<dbReference type="STRING" id="71657.SAMN02982996_03161"/>
<feature type="active site" evidence="7">
    <location>
        <position position="161"/>
    </location>
</feature>
<dbReference type="SUPFAM" id="SSF55486">
    <property type="entry name" value="Metalloproteases ('zincins'), catalytic domain"/>
    <property type="match status" value="1"/>
</dbReference>
<evidence type="ECO:0000256" key="6">
    <source>
        <dbReference type="ARBA" id="ARBA00023049"/>
    </source>
</evidence>
<evidence type="ECO:0000259" key="9">
    <source>
        <dbReference type="Pfam" id="PF01447"/>
    </source>
</evidence>
<keyword evidence="5 8" id="KW-0862">Zinc</keyword>
<evidence type="ECO:0000313" key="12">
    <source>
        <dbReference type="EMBL" id="SEA98891.1"/>
    </source>
</evidence>
<dbReference type="Gene3D" id="3.10.170.10">
    <property type="match status" value="1"/>
</dbReference>
<keyword evidence="4 8" id="KW-0378">Hydrolase</keyword>
<evidence type="ECO:0000256" key="7">
    <source>
        <dbReference type="PIRSR" id="PIRSR623612-1"/>
    </source>
</evidence>
<dbReference type="eggNOG" id="COG3227">
    <property type="taxonomic scope" value="Bacteria"/>
</dbReference>
<dbReference type="GO" id="GO:0006508">
    <property type="term" value="P:proteolysis"/>
    <property type="evidence" value="ECO:0007669"/>
    <property type="project" value="UniProtKB-KW"/>
</dbReference>
<dbReference type="PRINTS" id="PR00730">
    <property type="entry name" value="THERMOLYSIN"/>
</dbReference>